<dbReference type="PANTHER" id="PTHR43133:SF51">
    <property type="entry name" value="RNA POLYMERASE SIGMA FACTOR"/>
    <property type="match status" value="1"/>
</dbReference>
<comment type="caution">
    <text evidence="6">The sequence shown here is derived from an EMBL/GenBank/DDBJ whole genome shotgun (WGS) entry which is preliminary data.</text>
</comment>
<protein>
    <submittedName>
        <fullName evidence="6">RNA polymerase sigma factor</fullName>
    </submittedName>
</protein>
<dbReference type="InterPro" id="IPR013324">
    <property type="entry name" value="RNA_pol_sigma_r3/r4-like"/>
</dbReference>
<keyword evidence="2" id="KW-0805">Transcription regulation</keyword>
<proteinExistence type="inferred from homology"/>
<dbReference type="RefSeq" id="WP_132279485.1">
    <property type="nucleotide sequence ID" value="NZ_JAOBST010000019.1"/>
</dbReference>
<keyword evidence="7" id="KW-1185">Reference proteome</keyword>
<dbReference type="Gene3D" id="1.10.1740.10">
    <property type="match status" value="1"/>
</dbReference>
<dbReference type="GO" id="GO:0016987">
    <property type="term" value="F:sigma factor activity"/>
    <property type="evidence" value="ECO:0007669"/>
    <property type="project" value="UniProtKB-KW"/>
</dbReference>
<organism evidence="6 7">
    <name type="scientific">Extibacter muris</name>
    <dbReference type="NCBI Taxonomy" id="1796622"/>
    <lineage>
        <taxon>Bacteria</taxon>
        <taxon>Bacillati</taxon>
        <taxon>Bacillota</taxon>
        <taxon>Clostridia</taxon>
        <taxon>Lachnospirales</taxon>
        <taxon>Lachnospiraceae</taxon>
        <taxon>Extibacter</taxon>
    </lineage>
</organism>
<dbReference type="InterPro" id="IPR039425">
    <property type="entry name" value="RNA_pol_sigma-70-like"/>
</dbReference>
<evidence type="ECO:0000256" key="1">
    <source>
        <dbReference type="ARBA" id="ARBA00010641"/>
    </source>
</evidence>
<evidence type="ECO:0000256" key="2">
    <source>
        <dbReference type="ARBA" id="ARBA00023015"/>
    </source>
</evidence>
<dbReference type="SUPFAM" id="SSF88946">
    <property type="entry name" value="Sigma2 domain of RNA polymerase sigma factors"/>
    <property type="match status" value="1"/>
</dbReference>
<dbReference type="InterPro" id="IPR013325">
    <property type="entry name" value="RNA_pol_sigma_r2"/>
</dbReference>
<reference evidence="6 7" key="1">
    <citation type="journal article" date="2016" name="Nat. Microbiol.">
        <title>The Mouse Intestinal Bacterial Collection (miBC) provides host-specific insight into cultured diversity and functional potential of the gut microbiota.</title>
        <authorList>
            <person name="Lagkouvardos I."/>
            <person name="Pukall R."/>
            <person name="Abt B."/>
            <person name="Foesel B.U."/>
            <person name="Meier-Kolthoff J.P."/>
            <person name="Kumar N."/>
            <person name="Bresciani A."/>
            <person name="Martinez I."/>
            <person name="Just S."/>
            <person name="Ziegler C."/>
            <person name="Brugiroux S."/>
            <person name="Garzetti D."/>
            <person name="Wenning M."/>
            <person name="Bui T.P."/>
            <person name="Wang J."/>
            <person name="Hugenholtz F."/>
            <person name="Plugge C.M."/>
            <person name="Peterson D.A."/>
            <person name="Hornef M.W."/>
            <person name="Baines J.F."/>
            <person name="Smidt H."/>
            <person name="Walter J."/>
            <person name="Kristiansen K."/>
            <person name="Nielsen H.B."/>
            <person name="Haller D."/>
            <person name="Overmann J."/>
            <person name="Stecher B."/>
            <person name="Clavel T."/>
        </authorList>
    </citation>
    <scope>NUCLEOTIDE SEQUENCE [LARGE SCALE GENOMIC DNA]</scope>
    <source>
        <strain evidence="6 7">DSM 28560</strain>
    </source>
</reference>
<evidence type="ECO:0000313" key="6">
    <source>
        <dbReference type="EMBL" id="TDA20868.1"/>
    </source>
</evidence>
<dbReference type="AlphaFoldDB" id="A0A4R4FC67"/>
<dbReference type="EMBL" id="SMMX01000014">
    <property type="protein sequence ID" value="TDA20868.1"/>
    <property type="molecule type" value="Genomic_DNA"/>
</dbReference>
<accession>A0A4R4FC67</accession>
<evidence type="ECO:0000259" key="5">
    <source>
        <dbReference type="Pfam" id="PF04542"/>
    </source>
</evidence>
<dbReference type="Pfam" id="PF04542">
    <property type="entry name" value="Sigma70_r2"/>
    <property type="match status" value="1"/>
</dbReference>
<dbReference type="Proteomes" id="UP000295710">
    <property type="component" value="Unassembled WGS sequence"/>
</dbReference>
<keyword evidence="4" id="KW-0804">Transcription</keyword>
<keyword evidence="3" id="KW-0731">Sigma factor</keyword>
<evidence type="ECO:0000256" key="3">
    <source>
        <dbReference type="ARBA" id="ARBA00023082"/>
    </source>
</evidence>
<dbReference type="PANTHER" id="PTHR43133">
    <property type="entry name" value="RNA POLYMERASE ECF-TYPE SIGMA FACTO"/>
    <property type="match status" value="1"/>
</dbReference>
<gene>
    <name evidence="6" type="ORF">E1963_14740</name>
</gene>
<evidence type="ECO:0000313" key="7">
    <source>
        <dbReference type="Proteomes" id="UP000295710"/>
    </source>
</evidence>
<dbReference type="GO" id="GO:0006352">
    <property type="term" value="P:DNA-templated transcription initiation"/>
    <property type="evidence" value="ECO:0007669"/>
    <property type="project" value="InterPro"/>
</dbReference>
<comment type="similarity">
    <text evidence="1">Belongs to the sigma-70 factor family. ECF subfamily.</text>
</comment>
<dbReference type="InterPro" id="IPR014284">
    <property type="entry name" value="RNA_pol_sigma-70_dom"/>
</dbReference>
<feature type="domain" description="RNA polymerase sigma-70 region 2" evidence="5">
    <location>
        <begin position="32"/>
        <end position="88"/>
    </location>
</feature>
<evidence type="ECO:0000256" key="4">
    <source>
        <dbReference type="ARBA" id="ARBA00023163"/>
    </source>
</evidence>
<name>A0A4R4FC67_9FIRM</name>
<sequence length="280" mass="31599">MNQFTNEELLDLVQKATSGDKKSLETIVLGIQDLVFNLSLRMLGTFHDADDATQDILLKVITHLSSFRGESSFSTWVFSIATNHLKNYQKHMFAKFPLSFEFYGDDIKNAKINDVPDLTQNVEQSILAEELKLSCTNVMLQCLDAESRCIFILGTMFKLDSRIAGDILGITPEAYRQRLSRVRKKVADFLKEYCGEYGNGACHCADRVNYAIQNRRINPAQLDFTTAVPKEMTDFKEAMEEIDGISHEFSFCKTYQSPGSLKKFIEDFLNGSSFSVVGSA</sequence>
<dbReference type="NCBIfam" id="TIGR02937">
    <property type="entry name" value="sigma70-ECF"/>
    <property type="match status" value="1"/>
</dbReference>
<dbReference type="SUPFAM" id="SSF88659">
    <property type="entry name" value="Sigma3 and sigma4 domains of RNA polymerase sigma factors"/>
    <property type="match status" value="1"/>
</dbReference>
<dbReference type="InterPro" id="IPR007627">
    <property type="entry name" value="RNA_pol_sigma70_r2"/>
</dbReference>